<comment type="caution">
    <text evidence="3">The sequence shown here is derived from an EMBL/GenBank/DDBJ whole genome shotgun (WGS) entry which is preliminary data.</text>
</comment>
<feature type="region of interest" description="Disordered" evidence="1">
    <location>
        <begin position="121"/>
        <end position="157"/>
    </location>
</feature>
<protein>
    <submittedName>
        <fullName evidence="3">Uncharacterized protein</fullName>
    </submittedName>
</protein>
<feature type="compositionally biased region" description="Gly residues" evidence="1">
    <location>
        <begin position="229"/>
        <end position="241"/>
    </location>
</feature>
<proteinExistence type="predicted"/>
<accession>A0A1F6F1L4</accession>
<gene>
    <name evidence="3" type="ORF">A3A39_04355</name>
</gene>
<evidence type="ECO:0000256" key="1">
    <source>
        <dbReference type="SAM" id="MobiDB-lite"/>
    </source>
</evidence>
<dbReference type="AlphaFoldDB" id="A0A1F6F1L4"/>
<feature type="region of interest" description="Disordered" evidence="1">
    <location>
        <begin position="226"/>
        <end position="258"/>
    </location>
</feature>
<keyword evidence="2" id="KW-0732">Signal</keyword>
<organism evidence="3 4">
    <name type="scientific">Candidatus Kaiserbacteria bacterium RIFCSPLOWO2_01_FULL_54_13</name>
    <dbReference type="NCBI Taxonomy" id="1798512"/>
    <lineage>
        <taxon>Bacteria</taxon>
        <taxon>Candidatus Kaiseribacteriota</taxon>
    </lineage>
</organism>
<feature type="compositionally biased region" description="Low complexity" evidence="1">
    <location>
        <begin position="242"/>
        <end position="257"/>
    </location>
</feature>
<name>A0A1F6F1L4_9BACT</name>
<sequence>MTLRVSLVVFAVILLMVPLATHAAMSAKANGMCHPVYPEGNTCQGCGMVKTKGSCVQMSPLQNKHMCPNICWDTPPTGIVYGTCVAPGKCEGKTFTDQAGKQQSVGGMEEFAKMLSKLMEALKGGGGGAPPPPGGGKPKEEQPQQGQQGGEGCMSGSYYQVTAPSSDPCARYVQPTSSSLLTNTSGIGAGASNALLEALGSGSALNVSDDLTGALNYQPANVSEKLMGAGSGEQGGAGELGGAQTATQAPAGATSSQGQGLAGQAVSLKAGTQGNIELTPTRATVVASARDLEANTEVAGFYGSTISGGEQPQGLVAKMCQSRPWADSVVTYVIPPTFFDSLCAWRGYQVGTPPSPTPPMILQKVRQGAPSASPTPTGPLVAPEVEIWAVPERVSLGARTSIFWNTKGVESCTVTSPDGSFEEQTLSGGSATVPLTGATTFVISCLTPQGEPVTDHVTVEISI</sequence>
<dbReference type="Proteomes" id="UP000177372">
    <property type="component" value="Unassembled WGS sequence"/>
</dbReference>
<feature type="chain" id="PRO_5009524311" evidence="2">
    <location>
        <begin position="24"/>
        <end position="463"/>
    </location>
</feature>
<feature type="signal peptide" evidence="2">
    <location>
        <begin position="1"/>
        <end position="23"/>
    </location>
</feature>
<reference evidence="3 4" key="1">
    <citation type="journal article" date="2016" name="Nat. Commun.">
        <title>Thousands of microbial genomes shed light on interconnected biogeochemical processes in an aquifer system.</title>
        <authorList>
            <person name="Anantharaman K."/>
            <person name="Brown C.T."/>
            <person name="Hug L.A."/>
            <person name="Sharon I."/>
            <person name="Castelle C.J."/>
            <person name="Probst A.J."/>
            <person name="Thomas B.C."/>
            <person name="Singh A."/>
            <person name="Wilkins M.J."/>
            <person name="Karaoz U."/>
            <person name="Brodie E.L."/>
            <person name="Williams K.H."/>
            <person name="Hubbard S.S."/>
            <person name="Banfield J.F."/>
        </authorList>
    </citation>
    <scope>NUCLEOTIDE SEQUENCE [LARGE SCALE GENOMIC DNA]</scope>
</reference>
<dbReference type="STRING" id="1798512.A3A39_04355"/>
<evidence type="ECO:0000313" key="4">
    <source>
        <dbReference type="Proteomes" id="UP000177372"/>
    </source>
</evidence>
<dbReference type="EMBL" id="MFLZ01000020">
    <property type="protein sequence ID" value="OGG79731.1"/>
    <property type="molecule type" value="Genomic_DNA"/>
</dbReference>
<evidence type="ECO:0000313" key="3">
    <source>
        <dbReference type="EMBL" id="OGG79731.1"/>
    </source>
</evidence>
<evidence type="ECO:0000256" key="2">
    <source>
        <dbReference type="SAM" id="SignalP"/>
    </source>
</evidence>